<reference evidence="2 3" key="1">
    <citation type="journal article" date="2015" name="Nature">
        <title>rRNA introns, odd ribosomes, and small enigmatic genomes across a large radiation of phyla.</title>
        <authorList>
            <person name="Brown C.T."/>
            <person name="Hug L.A."/>
            <person name="Thomas B.C."/>
            <person name="Sharon I."/>
            <person name="Castelle C.J."/>
            <person name="Singh A."/>
            <person name="Wilkins M.J."/>
            <person name="Williams K.H."/>
            <person name="Banfield J.F."/>
        </authorList>
    </citation>
    <scope>NUCLEOTIDE SEQUENCE [LARGE SCALE GENOMIC DNA]</scope>
</reference>
<evidence type="ECO:0000313" key="2">
    <source>
        <dbReference type="EMBL" id="KKQ65960.1"/>
    </source>
</evidence>
<dbReference type="Pfam" id="PF13649">
    <property type="entry name" value="Methyltransf_25"/>
    <property type="match status" value="1"/>
</dbReference>
<dbReference type="CDD" id="cd02440">
    <property type="entry name" value="AdoMet_MTases"/>
    <property type="match status" value="1"/>
</dbReference>
<dbReference type="SUPFAM" id="SSF53335">
    <property type="entry name" value="S-adenosyl-L-methionine-dependent methyltransferases"/>
    <property type="match status" value="1"/>
</dbReference>
<dbReference type="EMBL" id="LBUP01000007">
    <property type="protein sequence ID" value="KKQ65960.1"/>
    <property type="molecule type" value="Genomic_DNA"/>
</dbReference>
<accession>A0A0G0JS62</accession>
<keyword evidence="2" id="KW-0489">Methyltransferase</keyword>
<sequence length="213" mass="24412">MKKAKVRYSLEDKIINAEVYSAFLEAKLDDGWGQKDKKENFELLTKIAEFSNTMMKDKSVLDVGCGTGDFAPFLRKKGVSEYLGIDIFEPAVYEAEEKYPNEKFITGDFLETDFKKFNFVFSSGSLTTKLNTNNYEVLKAWIKKMWEVSNIGVAFNLLLEEYPGQKTTGLFVYDRRKVLEICALSLPEAQMKTVITPAGSEDHTEEMHVFLFR</sequence>
<dbReference type="InterPro" id="IPR029063">
    <property type="entry name" value="SAM-dependent_MTases_sf"/>
</dbReference>
<keyword evidence="2" id="KW-0808">Transferase</keyword>
<proteinExistence type="predicted"/>
<dbReference type="InterPro" id="IPR041698">
    <property type="entry name" value="Methyltransf_25"/>
</dbReference>
<dbReference type="GO" id="GO:0008168">
    <property type="term" value="F:methyltransferase activity"/>
    <property type="evidence" value="ECO:0007669"/>
    <property type="project" value="UniProtKB-KW"/>
</dbReference>
<name>A0A0G0JS62_9BACT</name>
<evidence type="ECO:0000259" key="1">
    <source>
        <dbReference type="Pfam" id="PF13649"/>
    </source>
</evidence>
<comment type="caution">
    <text evidence="2">The sequence shown here is derived from an EMBL/GenBank/DDBJ whole genome shotgun (WGS) entry which is preliminary data.</text>
</comment>
<dbReference type="Gene3D" id="3.40.50.150">
    <property type="entry name" value="Vaccinia Virus protein VP39"/>
    <property type="match status" value="1"/>
</dbReference>
<gene>
    <name evidence="2" type="ORF">US86_C0007G0005</name>
</gene>
<dbReference type="AlphaFoldDB" id="A0A0G0JS62"/>
<feature type="domain" description="Methyltransferase" evidence="1">
    <location>
        <begin position="60"/>
        <end position="138"/>
    </location>
</feature>
<organism evidence="2 3">
    <name type="scientific">Candidatus Daviesbacteria bacterium GW2011_GWA2_38_24</name>
    <dbReference type="NCBI Taxonomy" id="1618422"/>
    <lineage>
        <taxon>Bacteria</taxon>
        <taxon>Candidatus Daviesiibacteriota</taxon>
    </lineage>
</organism>
<dbReference type="GO" id="GO:0032259">
    <property type="term" value="P:methylation"/>
    <property type="evidence" value="ECO:0007669"/>
    <property type="project" value="UniProtKB-KW"/>
</dbReference>
<dbReference type="Proteomes" id="UP000034235">
    <property type="component" value="Unassembled WGS sequence"/>
</dbReference>
<evidence type="ECO:0000313" key="3">
    <source>
        <dbReference type="Proteomes" id="UP000034235"/>
    </source>
</evidence>
<protein>
    <submittedName>
        <fullName evidence="2">Methyltransferase type 12</fullName>
    </submittedName>
</protein>